<gene>
    <name evidence="2" type="ORF">N657DRAFT_674791</name>
</gene>
<evidence type="ECO:0000313" key="3">
    <source>
        <dbReference type="Proteomes" id="UP001302602"/>
    </source>
</evidence>
<dbReference type="Proteomes" id="UP001302602">
    <property type="component" value="Unassembled WGS sequence"/>
</dbReference>
<evidence type="ECO:0000313" key="2">
    <source>
        <dbReference type="EMBL" id="KAK4119516.1"/>
    </source>
</evidence>
<dbReference type="GeneID" id="87832544"/>
<feature type="domain" description="Heterokaryon incompatibility" evidence="1">
    <location>
        <begin position="174"/>
        <end position="243"/>
    </location>
</feature>
<dbReference type="InterPro" id="IPR010730">
    <property type="entry name" value="HET"/>
</dbReference>
<dbReference type="AlphaFoldDB" id="A0AAN6TSK6"/>
<dbReference type="PANTHER" id="PTHR33112:SF12">
    <property type="entry name" value="HETEROKARYON INCOMPATIBILITY DOMAIN-CONTAINING PROTEIN"/>
    <property type="match status" value="1"/>
</dbReference>
<dbReference type="Pfam" id="PF06985">
    <property type="entry name" value="HET"/>
    <property type="match status" value="1"/>
</dbReference>
<comment type="caution">
    <text evidence="2">The sequence shown here is derived from an EMBL/GenBank/DDBJ whole genome shotgun (WGS) entry which is preliminary data.</text>
</comment>
<reference evidence="2" key="2">
    <citation type="submission" date="2023-05" db="EMBL/GenBank/DDBJ databases">
        <authorList>
            <consortium name="Lawrence Berkeley National Laboratory"/>
            <person name="Steindorff A."/>
            <person name="Hensen N."/>
            <person name="Bonometti L."/>
            <person name="Westerberg I."/>
            <person name="Brannstrom I.O."/>
            <person name="Guillou S."/>
            <person name="Cros-Aarteil S."/>
            <person name="Calhoun S."/>
            <person name="Haridas S."/>
            <person name="Kuo A."/>
            <person name="Mondo S."/>
            <person name="Pangilinan J."/>
            <person name="Riley R."/>
            <person name="Labutti K."/>
            <person name="Andreopoulos B."/>
            <person name="Lipzen A."/>
            <person name="Chen C."/>
            <person name="Yanf M."/>
            <person name="Daum C."/>
            <person name="Ng V."/>
            <person name="Clum A."/>
            <person name="Ohm R."/>
            <person name="Martin F."/>
            <person name="Silar P."/>
            <person name="Natvig D."/>
            <person name="Lalanne C."/>
            <person name="Gautier V."/>
            <person name="Ament-Velasquez S.L."/>
            <person name="Kruys A."/>
            <person name="Hutchinson M.I."/>
            <person name="Powell A.J."/>
            <person name="Barry K."/>
            <person name="Miller A.N."/>
            <person name="Grigoriev I.V."/>
            <person name="Debuchy R."/>
            <person name="Gladieux P."/>
            <person name="Thoren M.H."/>
            <person name="Johannesson H."/>
        </authorList>
    </citation>
    <scope>NUCLEOTIDE SEQUENCE</scope>
    <source>
        <strain evidence="2">CBS 731.68</strain>
    </source>
</reference>
<accession>A0AAN6TSK6</accession>
<protein>
    <submittedName>
        <fullName evidence="2">HET-domain-containing protein</fullName>
    </submittedName>
</protein>
<evidence type="ECO:0000259" key="1">
    <source>
        <dbReference type="Pfam" id="PF06985"/>
    </source>
</evidence>
<reference evidence="2" key="1">
    <citation type="journal article" date="2023" name="Mol. Phylogenet. Evol.">
        <title>Genome-scale phylogeny and comparative genomics of the fungal order Sordariales.</title>
        <authorList>
            <person name="Hensen N."/>
            <person name="Bonometti L."/>
            <person name="Westerberg I."/>
            <person name="Brannstrom I.O."/>
            <person name="Guillou S."/>
            <person name="Cros-Aarteil S."/>
            <person name="Calhoun S."/>
            <person name="Haridas S."/>
            <person name="Kuo A."/>
            <person name="Mondo S."/>
            <person name="Pangilinan J."/>
            <person name="Riley R."/>
            <person name="LaButti K."/>
            <person name="Andreopoulos B."/>
            <person name="Lipzen A."/>
            <person name="Chen C."/>
            <person name="Yan M."/>
            <person name="Daum C."/>
            <person name="Ng V."/>
            <person name="Clum A."/>
            <person name="Steindorff A."/>
            <person name="Ohm R.A."/>
            <person name="Martin F."/>
            <person name="Silar P."/>
            <person name="Natvig D.O."/>
            <person name="Lalanne C."/>
            <person name="Gautier V."/>
            <person name="Ament-Velasquez S.L."/>
            <person name="Kruys A."/>
            <person name="Hutchinson M.I."/>
            <person name="Powell A.J."/>
            <person name="Barry K."/>
            <person name="Miller A.N."/>
            <person name="Grigoriev I.V."/>
            <person name="Debuchy R."/>
            <person name="Gladieux P."/>
            <person name="Hiltunen Thoren M."/>
            <person name="Johannesson H."/>
        </authorList>
    </citation>
    <scope>NUCLEOTIDE SEQUENCE</scope>
    <source>
        <strain evidence="2">CBS 731.68</strain>
    </source>
</reference>
<name>A0AAN6TSK6_9PEZI</name>
<dbReference type="RefSeq" id="XP_062643289.1">
    <property type="nucleotide sequence ID" value="XM_062795776.1"/>
</dbReference>
<sequence length="271" mass="31162">MKRSALCAGSGIKKLFFQLVGDSGHHFSTRTLAHVKEWSTSCNFCRLTLMALNLEPGTPVCPGDVEMLIYFYLRPKARGFRPEYIEQRVNMTHNIQLCFESTEPFAWHSDRSPKLQLLNGRHMSEQIDAEMLIKWLRIRLGHPPNKRTADHNYGVWVITLTKPTEEQLEKPGAIAPEHPQLGRTITDGLRLCKLIDYRYLWVDALCIRQDDEEDLALQVAQMNRIYQFAALTIVQAPADPEASVRTPVRGLLPGLREIRQEQVVVQHEKFF</sequence>
<proteinExistence type="predicted"/>
<organism evidence="2 3">
    <name type="scientific">Parathielavia appendiculata</name>
    <dbReference type="NCBI Taxonomy" id="2587402"/>
    <lineage>
        <taxon>Eukaryota</taxon>
        <taxon>Fungi</taxon>
        <taxon>Dikarya</taxon>
        <taxon>Ascomycota</taxon>
        <taxon>Pezizomycotina</taxon>
        <taxon>Sordariomycetes</taxon>
        <taxon>Sordariomycetidae</taxon>
        <taxon>Sordariales</taxon>
        <taxon>Chaetomiaceae</taxon>
        <taxon>Parathielavia</taxon>
    </lineage>
</organism>
<keyword evidence="3" id="KW-1185">Reference proteome</keyword>
<dbReference type="PANTHER" id="PTHR33112">
    <property type="entry name" value="DOMAIN PROTEIN, PUTATIVE-RELATED"/>
    <property type="match status" value="1"/>
</dbReference>
<dbReference type="EMBL" id="MU853247">
    <property type="protein sequence ID" value="KAK4119516.1"/>
    <property type="molecule type" value="Genomic_DNA"/>
</dbReference>